<evidence type="ECO:0000256" key="1">
    <source>
        <dbReference type="SAM" id="MobiDB-lite"/>
    </source>
</evidence>
<accession>A0AA40D2S4</accession>
<feature type="region of interest" description="Disordered" evidence="1">
    <location>
        <begin position="142"/>
        <end position="170"/>
    </location>
</feature>
<dbReference type="Proteomes" id="UP001175001">
    <property type="component" value="Unassembled WGS sequence"/>
</dbReference>
<feature type="region of interest" description="Disordered" evidence="1">
    <location>
        <begin position="1"/>
        <end position="34"/>
    </location>
</feature>
<dbReference type="EMBL" id="JAUJDW010000010">
    <property type="protein sequence ID" value="KAK0660591.1"/>
    <property type="molecule type" value="Genomic_DNA"/>
</dbReference>
<protein>
    <submittedName>
        <fullName evidence="2">Uncharacterized protein</fullName>
    </submittedName>
</protein>
<comment type="caution">
    <text evidence="2">The sequence shown here is derived from an EMBL/GenBank/DDBJ whole genome shotgun (WGS) entry which is preliminary data.</text>
</comment>
<feature type="compositionally biased region" description="Low complexity" evidence="1">
    <location>
        <begin position="16"/>
        <end position="30"/>
    </location>
</feature>
<sequence length="170" mass="18882">MSQFNAPREEGYEDASYPSSTDDNSSSLVDMHYRQANQYSPGSYSAFSSLQEGQQHTYYGASYADPATDSRHWSRGSNTYQDENHPWNMHRTAYPMAGMAEGFFEGTDQTVHGDVSGYQFQDAEASGGHYGSELAMGTEVSGYQQPDMTGRSGHPRDHMGSLPIQAARHW</sequence>
<dbReference type="AlphaFoldDB" id="A0AA40D2S4"/>
<proteinExistence type="predicted"/>
<keyword evidence="3" id="KW-1185">Reference proteome</keyword>
<reference evidence="2" key="1">
    <citation type="submission" date="2023-06" db="EMBL/GenBank/DDBJ databases">
        <title>Multi-omics analyses reveal the molecular pathogenesis toolkit of Lasiodiplodia hormozganensis, a cross-kingdom pathogen.</title>
        <authorList>
            <person name="Felix C."/>
            <person name="Meneses R."/>
            <person name="Goncalves M.F.M."/>
            <person name="Tilleman L."/>
            <person name="Duarte A.S."/>
            <person name="Jorrin-Novo J.V."/>
            <person name="Van De Peer Y."/>
            <person name="Deforce D."/>
            <person name="Van Nieuwerburgh F."/>
            <person name="Esteves A.C."/>
            <person name="Alves A."/>
        </authorList>
    </citation>
    <scope>NUCLEOTIDE SEQUENCE</scope>
    <source>
        <strain evidence="2">CBS 339.90</strain>
    </source>
</reference>
<evidence type="ECO:0000313" key="2">
    <source>
        <dbReference type="EMBL" id="KAK0660591.1"/>
    </source>
</evidence>
<name>A0AA40D2S4_9PEZI</name>
<organism evidence="2 3">
    <name type="scientific">Lasiodiplodia hormozganensis</name>
    <dbReference type="NCBI Taxonomy" id="869390"/>
    <lineage>
        <taxon>Eukaryota</taxon>
        <taxon>Fungi</taxon>
        <taxon>Dikarya</taxon>
        <taxon>Ascomycota</taxon>
        <taxon>Pezizomycotina</taxon>
        <taxon>Dothideomycetes</taxon>
        <taxon>Dothideomycetes incertae sedis</taxon>
        <taxon>Botryosphaeriales</taxon>
        <taxon>Botryosphaeriaceae</taxon>
        <taxon>Lasiodiplodia</taxon>
    </lineage>
</organism>
<gene>
    <name evidence="2" type="ORF">DIS24_g3053</name>
</gene>
<evidence type="ECO:0000313" key="3">
    <source>
        <dbReference type="Proteomes" id="UP001175001"/>
    </source>
</evidence>